<dbReference type="EMBL" id="JACEIK010000135">
    <property type="protein sequence ID" value="MCD7450523.1"/>
    <property type="molecule type" value="Genomic_DNA"/>
</dbReference>
<feature type="compositionally biased region" description="Basic and acidic residues" evidence="1">
    <location>
        <begin position="239"/>
        <end position="263"/>
    </location>
</feature>
<dbReference type="InterPro" id="IPR044807">
    <property type="entry name" value="DRIP1-like"/>
</dbReference>
<dbReference type="Proteomes" id="UP000823775">
    <property type="component" value="Unassembled WGS sequence"/>
</dbReference>
<feature type="compositionally biased region" description="Basic residues" evidence="1">
    <location>
        <begin position="218"/>
        <end position="232"/>
    </location>
</feature>
<name>A0ABS8RVE1_DATST</name>
<evidence type="ECO:0000313" key="2">
    <source>
        <dbReference type="EMBL" id="MCD7450523.1"/>
    </source>
</evidence>
<feature type="compositionally biased region" description="Polar residues" evidence="1">
    <location>
        <begin position="144"/>
        <end position="157"/>
    </location>
</feature>
<dbReference type="PANTHER" id="PTHR46293:SF13">
    <property type="entry name" value="UBIQUITIN-LIKE DOMAIN-CONTAINING PROTEIN"/>
    <property type="match status" value="1"/>
</dbReference>
<organism evidence="2 3">
    <name type="scientific">Datura stramonium</name>
    <name type="common">Jimsonweed</name>
    <name type="synonym">Common thornapple</name>
    <dbReference type="NCBI Taxonomy" id="4076"/>
    <lineage>
        <taxon>Eukaryota</taxon>
        <taxon>Viridiplantae</taxon>
        <taxon>Streptophyta</taxon>
        <taxon>Embryophyta</taxon>
        <taxon>Tracheophyta</taxon>
        <taxon>Spermatophyta</taxon>
        <taxon>Magnoliopsida</taxon>
        <taxon>eudicotyledons</taxon>
        <taxon>Gunneridae</taxon>
        <taxon>Pentapetalae</taxon>
        <taxon>asterids</taxon>
        <taxon>lamiids</taxon>
        <taxon>Solanales</taxon>
        <taxon>Solanaceae</taxon>
        <taxon>Solanoideae</taxon>
        <taxon>Datureae</taxon>
        <taxon>Datura</taxon>
    </lineage>
</organism>
<comment type="caution">
    <text evidence="2">The sequence shown here is derived from an EMBL/GenBank/DDBJ whole genome shotgun (WGS) entry which is preliminary data.</text>
</comment>
<feature type="region of interest" description="Disordered" evidence="1">
    <location>
        <begin position="135"/>
        <end position="157"/>
    </location>
</feature>
<protein>
    <submittedName>
        <fullName evidence="2">Uncharacterized protein</fullName>
    </submittedName>
</protein>
<evidence type="ECO:0000313" key="3">
    <source>
        <dbReference type="Proteomes" id="UP000823775"/>
    </source>
</evidence>
<gene>
    <name evidence="2" type="ORF">HAX54_006815</name>
</gene>
<evidence type="ECO:0000256" key="1">
    <source>
        <dbReference type="SAM" id="MobiDB-lite"/>
    </source>
</evidence>
<feature type="region of interest" description="Disordered" evidence="1">
    <location>
        <begin position="210"/>
        <end position="273"/>
    </location>
</feature>
<keyword evidence="3" id="KW-1185">Reference proteome</keyword>
<reference evidence="2 3" key="1">
    <citation type="journal article" date="2021" name="BMC Genomics">
        <title>Datura genome reveals duplications of psychoactive alkaloid biosynthetic genes and high mutation rate following tissue culture.</title>
        <authorList>
            <person name="Rajewski A."/>
            <person name="Carter-House D."/>
            <person name="Stajich J."/>
            <person name="Litt A."/>
        </authorList>
    </citation>
    <scope>NUCLEOTIDE SEQUENCE [LARGE SCALE GENOMIC DNA]</scope>
    <source>
        <strain evidence="2">AR-01</strain>
    </source>
</reference>
<dbReference type="PANTHER" id="PTHR46293">
    <property type="entry name" value="E3 UBIQUITIN PROTEIN LIGASE DRIP1"/>
    <property type="match status" value="1"/>
</dbReference>
<proteinExistence type="predicted"/>
<accession>A0ABS8RVE1</accession>
<sequence length="290" mass="32872">MKFIRTNMPKTESLQHLKQVLDEKQKELSSFCFSFVPQKDKDSRIPVSTIQNYIAQKLNINDHTEVDVACCCEKLKGEMTLKDIQHTWMSHLPNSGRIKAKWDMKELVIELGDNEKIQSIAQKIQFLLTGKGQLGSEADDTKQGAGTSKPPGTNNQFEYQEISGEKFHHKPADAEKENTLDRMSSQESLAFPTAASAVKRIEQNAKIGKPVIEDNIKEHKKKKRSNNRRARHFTPGETSKTEDKKADIGPDDNHKDGDARDRASSAPESKFWMKNKRNFPLSGFLCTTAR</sequence>
<dbReference type="Gene3D" id="3.10.20.90">
    <property type="entry name" value="Phosphatidylinositol 3-kinase Catalytic Subunit, Chain A, domain 1"/>
    <property type="match status" value="1"/>
</dbReference>